<evidence type="ECO:0000256" key="1">
    <source>
        <dbReference type="SAM" id="MobiDB-lite"/>
    </source>
</evidence>
<dbReference type="AlphaFoldDB" id="A0AAQ4FB25"/>
<evidence type="ECO:0000313" key="3">
    <source>
        <dbReference type="Proteomes" id="UP001321473"/>
    </source>
</evidence>
<comment type="caution">
    <text evidence="2">The sequence shown here is derived from an EMBL/GenBank/DDBJ whole genome shotgun (WGS) entry which is preliminary data.</text>
</comment>
<gene>
    <name evidence="2" type="ORF">V5799_009673</name>
</gene>
<dbReference type="Proteomes" id="UP001321473">
    <property type="component" value="Unassembled WGS sequence"/>
</dbReference>
<reference evidence="2 3" key="1">
    <citation type="journal article" date="2023" name="Arcadia Sci">
        <title>De novo assembly of a long-read Amblyomma americanum tick genome.</title>
        <authorList>
            <person name="Chou S."/>
            <person name="Poskanzer K.E."/>
            <person name="Rollins M."/>
            <person name="Thuy-Boun P.S."/>
        </authorList>
    </citation>
    <scope>NUCLEOTIDE SEQUENCE [LARGE SCALE GENOMIC DNA]</scope>
    <source>
        <strain evidence="2">F_SG_1</strain>
        <tissue evidence="2">Salivary glands</tissue>
    </source>
</reference>
<name>A0AAQ4FB25_AMBAM</name>
<feature type="compositionally biased region" description="Polar residues" evidence="1">
    <location>
        <begin position="93"/>
        <end position="108"/>
    </location>
</feature>
<proteinExistence type="predicted"/>
<sequence length="300" mass="33219">MHGKRHDCLRKTRKPLIPINTRIPDLFCAKNDYRNVAFCRRAKPNSDYASPPTPSATPAVTMELTVGGRAKTAQELNFNDWTPVLYKAYASRPASSQKPPYRSENATSDAAKPHSKNAARDAAAATGSGKTPARVPPAIKEARLAVQGSKQLRPLAPNAIRVLVRPGWKLHLQDIPTPLLLKAVQAELKIIPPDGFCLRIHLTNNTFTMETTHIPTAEVLKTLTSLTFGDHSYPSAAYVAPTPGATRGVITNAYEDNTTTQLYQYMVRRNSEYSIQHIFPHGKDALHINHLRRNYDPSLL</sequence>
<keyword evidence="3" id="KW-1185">Reference proteome</keyword>
<dbReference type="EMBL" id="JARKHS020004976">
    <property type="protein sequence ID" value="KAK8783962.1"/>
    <property type="molecule type" value="Genomic_DNA"/>
</dbReference>
<accession>A0AAQ4FB25</accession>
<feature type="region of interest" description="Disordered" evidence="1">
    <location>
        <begin position="92"/>
        <end position="134"/>
    </location>
</feature>
<protein>
    <submittedName>
        <fullName evidence="2">Uncharacterized protein</fullName>
    </submittedName>
</protein>
<evidence type="ECO:0000313" key="2">
    <source>
        <dbReference type="EMBL" id="KAK8783962.1"/>
    </source>
</evidence>
<organism evidence="2 3">
    <name type="scientific">Amblyomma americanum</name>
    <name type="common">Lone star tick</name>
    <dbReference type="NCBI Taxonomy" id="6943"/>
    <lineage>
        <taxon>Eukaryota</taxon>
        <taxon>Metazoa</taxon>
        <taxon>Ecdysozoa</taxon>
        <taxon>Arthropoda</taxon>
        <taxon>Chelicerata</taxon>
        <taxon>Arachnida</taxon>
        <taxon>Acari</taxon>
        <taxon>Parasitiformes</taxon>
        <taxon>Ixodida</taxon>
        <taxon>Ixodoidea</taxon>
        <taxon>Ixodidae</taxon>
        <taxon>Amblyomminae</taxon>
        <taxon>Amblyomma</taxon>
    </lineage>
</organism>